<evidence type="ECO:0000313" key="2">
    <source>
        <dbReference type="EMBL" id="SDC75019.1"/>
    </source>
</evidence>
<dbReference type="AlphaFoldDB" id="A0A1G6P4M5"/>
<keyword evidence="1" id="KW-1133">Transmembrane helix</keyword>
<proteinExistence type="predicted"/>
<organism evidence="2 3">
    <name type="scientific">Desulfurella multipotens</name>
    <dbReference type="NCBI Taxonomy" id="79269"/>
    <lineage>
        <taxon>Bacteria</taxon>
        <taxon>Pseudomonadati</taxon>
        <taxon>Campylobacterota</taxon>
        <taxon>Desulfurellia</taxon>
        <taxon>Desulfurellales</taxon>
        <taxon>Desulfurellaceae</taxon>
        <taxon>Desulfurella</taxon>
    </lineage>
</organism>
<feature type="transmembrane region" description="Helical" evidence="1">
    <location>
        <begin position="12"/>
        <end position="37"/>
    </location>
</feature>
<name>A0A1G6P4M5_9BACT</name>
<dbReference type="Proteomes" id="UP000199411">
    <property type="component" value="Unassembled WGS sequence"/>
</dbReference>
<gene>
    <name evidence="2" type="ORF">SAMN05660835_01321</name>
</gene>
<dbReference type="InterPro" id="IPR021218">
    <property type="entry name" value="DUF2784"/>
</dbReference>
<evidence type="ECO:0000313" key="3">
    <source>
        <dbReference type="Proteomes" id="UP000199411"/>
    </source>
</evidence>
<evidence type="ECO:0008006" key="4">
    <source>
        <dbReference type="Google" id="ProtNLM"/>
    </source>
</evidence>
<reference evidence="3" key="1">
    <citation type="submission" date="2016-10" db="EMBL/GenBank/DDBJ databases">
        <authorList>
            <person name="Varghese N."/>
            <person name="Submissions S."/>
        </authorList>
    </citation>
    <scope>NUCLEOTIDE SEQUENCE [LARGE SCALE GENOMIC DNA]</scope>
    <source>
        <strain evidence="3">DSM 8415</strain>
    </source>
</reference>
<accession>A0A1G6P4M5</accession>
<evidence type="ECO:0000256" key="1">
    <source>
        <dbReference type="SAM" id="Phobius"/>
    </source>
</evidence>
<keyword evidence="3" id="KW-1185">Reference proteome</keyword>
<sequence length="136" mass="15970">MLKLMNMKIYAALADVVVVVHFLYAATIIVGLILIYIGKYLKWHFVKNATFRIIHLVMIMIIAFESVFHIECPLTYIEYKLLSLAKMHYQNTPFIAGFINKILFWNLPNEFFDILYIALAIFILLSFFIVPIDFKK</sequence>
<dbReference type="EMBL" id="FMYU01000008">
    <property type="protein sequence ID" value="SDC75019.1"/>
    <property type="molecule type" value="Genomic_DNA"/>
</dbReference>
<dbReference type="Pfam" id="PF10861">
    <property type="entry name" value="DUF2784"/>
    <property type="match status" value="1"/>
</dbReference>
<keyword evidence="1" id="KW-0472">Membrane</keyword>
<protein>
    <recommendedName>
        <fullName evidence="4">DUF2784 domain-containing protein</fullName>
    </recommendedName>
</protein>
<keyword evidence="1" id="KW-0812">Transmembrane</keyword>
<feature type="transmembrane region" description="Helical" evidence="1">
    <location>
        <begin position="114"/>
        <end position="134"/>
    </location>
</feature>
<feature type="transmembrane region" description="Helical" evidence="1">
    <location>
        <begin position="49"/>
        <end position="68"/>
    </location>
</feature>